<dbReference type="STRING" id="387631.Asulf_00877"/>
<proteinExistence type="predicted"/>
<dbReference type="OrthoDB" id="53060at2157"/>
<sequence>MISLCLVNTYDKLKLHEIHYRSIARAIPICYAYSFHLALLDFGFWNDEKELVKEIVEYTTIGDPKYAESMLESGKIHLIDKIPAHFGSIVATTSRPEKGLSVEELKKLLKSESLTFLIGLGRKGLPKDLLKKSKYHLDITWKGVSLETCSAIGVIASTIYWLMHG</sequence>
<dbReference type="Pfam" id="PF04407">
    <property type="entry name" value="DUF531"/>
    <property type="match status" value="1"/>
</dbReference>
<dbReference type="EMBL" id="CP005290">
    <property type="protein sequence ID" value="AGK60884.1"/>
    <property type="molecule type" value="Genomic_DNA"/>
</dbReference>
<dbReference type="Proteomes" id="UP000013307">
    <property type="component" value="Chromosome"/>
</dbReference>
<accession>N0BBA2</accession>
<gene>
    <name evidence="1" type="ORF">Asulf_00877</name>
</gene>
<evidence type="ECO:0000313" key="2">
    <source>
        <dbReference type="Proteomes" id="UP000013307"/>
    </source>
</evidence>
<name>N0BBA2_9EURY</name>
<dbReference type="eggNOG" id="arCOG04364">
    <property type="taxonomic scope" value="Archaea"/>
</dbReference>
<protein>
    <submittedName>
        <fullName evidence="1">Uncharacterized protein conserved in archaea</fullName>
    </submittedName>
</protein>
<dbReference type="InterPro" id="IPR007501">
    <property type="entry name" value="DUF531"/>
</dbReference>
<keyword evidence="2" id="KW-1185">Reference proteome</keyword>
<dbReference type="GeneID" id="15392518"/>
<dbReference type="HOGENOM" id="CLU_108786_0_0_2"/>
<organism evidence="1 2">
    <name type="scientific">Archaeoglobus sulfaticallidus PM70-1</name>
    <dbReference type="NCBI Taxonomy" id="387631"/>
    <lineage>
        <taxon>Archaea</taxon>
        <taxon>Methanobacteriati</taxon>
        <taxon>Methanobacteriota</taxon>
        <taxon>Archaeoglobi</taxon>
        <taxon>Archaeoglobales</taxon>
        <taxon>Archaeoglobaceae</taxon>
        <taxon>Archaeoglobus</taxon>
    </lineage>
</organism>
<dbReference type="RefSeq" id="WP_015590482.1">
    <property type="nucleotide sequence ID" value="NC_021169.1"/>
</dbReference>
<reference evidence="1 2" key="1">
    <citation type="journal article" date="2013" name="Genome Announc.">
        <title>Complete Genome Sequence of the Thermophilic and Facultatively Chemolithoautotrophic Sulfate Reducer Archaeoglobus sulfaticallidus Strain PM70-1T.</title>
        <authorList>
            <person name="Stokke R."/>
            <person name="Hocking W.P."/>
            <person name="Steinsbu B.O."/>
            <person name="Steen I.H."/>
        </authorList>
    </citation>
    <scope>NUCLEOTIDE SEQUENCE [LARGE SCALE GENOMIC DNA]</scope>
    <source>
        <strain evidence="1">PM70-1</strain>
    </source>
</reference>
<dbReference type="AlphaFoldDB" id="N0BBA2"/>
<dbReference type="KEGG" id="ast:Asulf_00877"/>
<evidence type="ECO:0000313" key="1">
    <source>
        <dbReference type="EMBL" id="AGK60884.1"/>
    </source>
</evidence>